<dbReference type="RefSeq" id="XP_075095499.1">
    <property type="nucleotide sequence ID" value="XM_075239398.1"/>
</dbReference>
<evidence type="ECO:0000313" key="1">
    <source>
        <dbReference type="Proteomes" id="UP000790787"/>
    </source>
</evidence>
<evidence type="ECO:0000313" key="2">
    <source>
        <dbReference type="RefSeq" id="XP_075095499.1"/>
    </source>
</evidence>
<name>A0AC58TE60_TOBAC</name>
<reference evidence="1" key="1">
    <citation type="journal article" date="2014" name="Nat. Commun.">
        <title>The tobacco genome sequence and its comparison with those of tomato and potato.</title>
        <authorList>
            <person name="Sierro N."/>
            <person name="Battey J.N."/>
            <person name="Ouadi S."/>
            <person name="Bakaher N."/>
            <person name="Bovet L."/>
            <person name="Willig A."/>
            <person name="Goepfert S."/>
            <person name="Peitsch M.C."/>
            <person name="Ivanov N.V."/>
        </authorList>
    </citation>
    <scope>NUCLEOTIDE SEQUENCE [LARGE SCALE GENOMIC DNA]</scope>
</reference>
<gene>
    <name evidence="2" type="primary">LOC142173751</name>
</gene>
<dbReference type="Proteomes" id="UP000790787">
    <property type="component" value="Chromosome 19"/>
</dbReference>
<proteinExistence type="predicted"/>
<reference evidence="2" key="2">
    <citation type="submission" date="2025-08" db="UniProtKB">
        <authorList>
            <consortium name="RefSeq"/>
        </authorList>
    </citation>
    <scope>IDENTIFICATION</scope>
    <source>
        <tissue evidence="2">Leaf</tissue>
    </source>
</reference>
<organism evidence="1 2">
    <name type="scientific">Nicotiana tabacum</name>
    <name type="common">Common tobacco</name>
    <dbReference type="NCBI Taxonomy" id="4097"/>
    <lineage>
        <taxon>Eukaryota</taxon>
        <taxon>Viridiplantae</taxon>
        <taxon>Streptophyta</taxon>
        <taxon>Embryophyta</taxon>
        <taxon>Tracheophyta</taxon>
        <taxon>Spermatophyta</taxon>
        <taxon>Magnoliopsida</taxon>
        <taxon>eudicotyledons</taxon>
        <taxon>Gunneridae</taxon>
        <taxon>Pentapetalae</taxon>
        <taxon>asterids</taxon>
        <taxon>lamiids</taxon>
        <taxon>Solanales</taxon>
        <taxon>Solanaceae</taxon>
        <taxon>Nicotianoideae</taxon>
        <taxon>Nicotianeae</taxon>
        <taxon>Nicotiana</taxon>
    </lineage>
</organism>
<keyword evidence="1" id="KW-1185">Reference proteome</keyword>
<sequence length="105" mass="12090">MAISWILNSLAKEISDSVEYVNDSVELWRELEDRYDKTNGVNLYQIQKEINDLVQGSLDIFAYYTQMKRLGEELSTLSAKSQCSCVCTCGSKETMHKAEQDRRLI</sequence>
<accession>A0AC58TE60</accession>
<protein>
    <submittedName>
        <fullName evidence="2">Uncharacterized protein LOC142173751</fullName>
    </submittedName>
</protein>